<dbReference type="Pfam" id="PF00188">
    <property type="entry name" value="CAP"/>
    <property type="match status" value="1"/>
</dbReference>
<dbReference type="Proteomes" id="UP000289738">
    <property type="component" value="Chromosome A10"/>
</dbReference>
<keyword evidence="4" id="KW-1185">Reference proteome</keyword>
<gene>
    <name evidence="3" type="ORF">Ahy_A10g050940</name>
</gene>
<dbReference type="AlphaFoldDB" id="A0A445BAX6"/>
<feature type="domain" description="SCP" evidence="2">
    <location>
        <begin position="26"/>
        <end position="163"/>
    </location>
</feature>
<dbReference type="InterPro" id="IPR001283">
    <property type="entry name" value="CRISP-related"/>
</dbReference>
<dbReference type="PANTHER" id="PTHR10334">
    <property type="entry name" value="CYSTEINE-RICH SECRETORY PROTEIN-RELATED"/>
    <property type="match status" value="1"/>
</dbReference>
<evidence type="ECO:0000313" key="4">
    <source>
        <dbReference type="Proteomes" id="UP000289738"/>
    </source>
</evidence>
<dbReference type="Gene3D" id="3.40.33.10">
    <property type="entry name" value="CAP"/>
    <property type="match status" value="1"/>
</dbReference>
<dbReference type="InterPro" id="IPR014044">
    <property type="entry name" value="CAP_dom"/>
</dbReference>
<dbReference type="FunFam" id="3.40.33.10:FF:000004">
    <property type="entry name" value="CAP, cysteine-rich secretory protein, antigen 5"/>
    <property type="match status" value="1"/>
</dbReference>
<dbReference type="SUPFAM" id="SSF55797">
    <property type="entry name" value="PR-1-like"/>
    <property type="match status" value="1"/>
</dbReference>
<proteinExistence type="predicted"/>
<dbReference type="STRING" id="3818.A0A445BAX6"/>
<dbReference type="PRINTS" id="PR00837">
    <property type="entry name" value="V5TPXLIKE"/>
</dbReference>
<dbReference type="SMR" id="A0A445BAX6"/>
<comment type="caution">
    <text evidence="3">The sequence shown here is derived from an EMBL/GenBank/DDBJ whole genome shotgun (WGS) entry which is preliminary data.</text>
</comment>
<keyword evidence="1" id="KW-1133">Transmembrane helix</keyword>
<dbReference type="EMBL" id="SDMP01000010">
    <property type="protein sequence ID" value="RYR35838.1"/>
    <property type="molecule type" value="Genomic_DNA"/>
</dbReference>
<keyword evidence="1" id="KW-0812">Transmembrane</keyword>
<dbReference type="Gramene" id="arahy.Tifrunner.gnm2.ann2.Ah10g047100.1">
    <property type="protein sequence ID" value="arahy.Tifrunner.gnm2.ann2.Ah10g047100.1-CDS-1"/>
    <property type="gene ID" value="arahy.Tifrunner.gnm2.ann2.Ah10g047100"/>
</dbReference>
<name>A0A445BAX6_ARAHY</name>
<dbReference type="OrthoDB" id="337038at2759"/>
<feature type="transmembrane region" description="Helical" evidence="1">
    <location>
        <begin position="6"/>
        <end position="23"/>
    </location>
</feature>
<organism evidence="3 4">
    <name type="scientific">Arachis hypogaea</name>
    <name type="common">Peanut</name>
    <dbReference type="NCBI Taxonomy" id="3818"/>
    <lineage>
        <taxon>Eukaryota</taxon>
        <taxon>Viridiplantae</taxon>
        <taxon>Streptophyta</taxon>
        <taxon>Embryophyta</taxon>
        <taxon>Tracheophyta</taxon>
        <taxon>Spermatophyta</taxon>
        <taxon>Magnoliopsida</taxon>
        <taxon>eudicotyledons</taxon>
        <taxon>Gunneridae</taxon>
        <taxon>Pentapetalae</taxon>
        <taxon>rosids</taxon>
        <taxon>fabids</taxon>
        <taxon>Fabales</taxon>
        <taxon>Fabaceae</taxon>
        <taxon>Papilionoideae</taxon>
        <taxon>50 kb inversion clade</taxon>
        <taxon>dalbergioids sensu lato</taxon>
        <taxon>Dalbergieae</taxon>
        <taxon>Pterocarpus clade</taxon>
        <taxon>Arachis</taxon>
    </lineage>
</organism>
<keyword evidence="1" id="KW-0472">Membrane</keyword>
<sequence>MERMLKLWVVIINFVSVVPWFLLAQNFSKDYLKAHNNARVEVGVKPLKWDPKLESHARKYVKKYIADCKKGLFDVDFAGTYGQNNAYNPGSLSGVAAVDVWVKQKTNYDYKSNSCVDGTMNCNCYAQVVWSVTTRLGCARVKCRNYGGTLVTCLYDPEGNTSDERPYVIH</sequence>
<evidence type="ECO:0000259" key="2">
    <source>
        <dbReference type="SMART" id="SM00198"/>
    </source>
</evidence>
<dbReference type="SMART" id="SM00198">
    <property type="entry name" value="SCP"/>
    <property type="match status" value="1"/>
</dbReference>
<reference evidence="3 4" key="1">
    <citation type="submission" date="2019-01" db="EMBL/GenBank/DDBJ databases">
        <title>Sequencing of cultivated peanut Arachis hypogaea provides insights into genome evolution and oil improvement.</title>
        <authorList>
            <person name="Chen X."/>
        </authorList>
    </citation>
    <scope>NUCLEOTIDE SEQUENCE [LARGE SCALE GENOMIC DNA]</scope>
    <source>
        <strain evidence="4">cv. Fuhuasheng</strain>
        <tissue evidence="3">Leaves</tissue>
    </source>
</reference>
<accession>A0A445BAX6</accession>
<protein>
    <recommendedName>
        <fullName evidence="2">SCP domain-containing protein</fullName>
    </recommendedName>
</protein>
<dbReference type="InterPro" id="IPR035940">
    <property type="entry name" value="CAP_sf"/>
</dbReference>
<evidence type="ECO:0000256" key="1">
    <source>
        <dbReference type="SAM" id="Phobius"/>
    </source>
</evidence>
<evidence type="ECO:0000313" key="3">
    <source>
        <dbReference type="EMBL" id="RYR35838.1"/>
    </source>
</evidence>